<proteinExistence type="predicted"/>
<organism evidence="1 2">
    <name type="scientific">Brachionus plicatilis</name>
    <name type="common">Marine rotifer</name>
    <name type="synonym">Brachionus muelleri</name>
    <dbReference type="NCBI Taxonomy" id="10195"/>
    <lineage>
        <taxon>Eukaryota</taxon>
        <taxon>Metazoa</taxon>
        <taxon>Spiralia</taxon>
        <taxon>Gnathifera</taxon>
        <taxon>Rotifera</taxon>
        <taxon>Eurotatoria</taxon>
        <taxon>Monogononta</taxon>
        <taxon>Pseudotrocha</taxon>
        <taxon>Ploima</taxon>
        <taxon>Brachionidae</taxon>
        <taxon>Brachionus</taxon>
    </lineage>
</organism>
<dbReference type="Proteomes" id="UP000276133">
    <property type="component" value="Unassembled WGS sequence"/>
</dbReference>
<dbReference type="EMBL" id="REGN01001516">
    <property type="protein sequence ID" value="RNA34215.1"/>
    <property type="molecule type" value="Genomic_DNA"/>
</dbReference>
<protein>
    <submittedName>
        <fullName evidence="1">Uncharacterized protein</fullName>
    </submittedName>
</protein>
<accession>A0A3M7SEW5</accession>
<comment type="caution">
    <text evidence="1">The sequence shown here is derived from an EMBL/GenBank/DDBJ whole genome shotgun (WGS) entry which is preliminary data.</text>
</comment>
<evidence type="ECO:0000313" key="1">
    <source>
        <dbReference type="EMBL" id="RNA34215.1"/>
    </source>
</evidence>
<keyword evidence="2" id="KW-1185">Reference proteome</keyword>
<reference evidence="1 2" key="1">
    <citation type="journal article" date="2018" name="Sci. Rep.">
        <title>Genomic signatures of local adaptation to the degree of environmental predictability in rotifers.</title>
        <authorList>
            <person name="Franch-Gras L."/>
            <person name="Hahn C."/>
            <person name="Garcia-Roger E.M."/>
            <person name="Carmona M.J."/>
            <person name="Serra M."/>
            <person name="Gomez A."/>
        </authorList>
    </citation>
    <scope>NUCLEOTIDE SEQUENCE [LARGE SCALE GENOMIC DNA]</scope>
    <source>
        <strain evidence="1">HYR1</strain>
    </source>
</reference>
<dbReference type="AlphaFoldDB" id="A0A3M7SEW5"/>
<gene>
    <name evidence="1" type="ORF">BpHYR1_002242</name>
</gene>
<name>A0A3M7SEW5_BRAPC</name>
<sequence length="62" mass="7314">MKGTCIVFYFKPQKGKIHIILLHPYFYVILCNLYSPPMDTSRSMEGRMISNNLEVNNHEKDH</sequence>
<evidence type="ECO:0000313" key="2">
    <source>
        <dbReference type="Proteomes" id="UP000276133"/>
    </source>
</evidence>